<dbReference type="Pfam" id="PF04389">
    <property type="entry name" value="Peptidase_M28"/>
    <property type="match status" value="1"/>
</dbReference>
<dbReference type="RefSeq" id="WP_131851040.1">
    <property type="nucleotide sequence ID" value="NZ_SKFH01000005.1"/>
</dbReference>
<dbReference type="OrthoDB" id="9764939at2"/>
<dbReference type="SUPFAM" id="SSF53187">
    <property type="entry name" value="Zn-dependent exopeptidases"/>
    <property type="match status" value="1"/>
</dbReference>
<dbReference type="PANTHER" id="PTHR12147:SF26">
    <property type="entry name" value="PEPTIDASE M28 DOMAIN-CONTAINING PROTEIN"/>
    <property type="match status" value="1"/>
</dbReference>
<feature type="chain" id="PRO_5020813899" evidence="1">
    <location>
        <begin position="20"/>
        <end position="427"/>
    </location>
</feature>
<name>A0A4R4E7D7_9BACT</name>
<keyword evidence="1" id="KW-0732">Signal</keyword>
<dbReference type="Gene3D" id="3.40.630.10">
    <property type="entry name" value="Zn peptidases"/>
    <property type="match status" value="1"/>
</dbReference>
<dbReference type="GO" id="GO:0006508">
    <property type="term" value="P:proteolysis"/>
    <property type="evidence" value="ECO:0007669"/>
    <property type="project" value="InterPro"/>
</dbReference>
<reference evidence="3 4" key="1">
    <citation type="submission" date="2019-03" db="EMBL/GenBank/DDBJ databases">
        <authorList>
            <person name="Kim M.K.M."/>
        </authorList>
    </citation>
    <scope>NUCLEOTIDE SEQUENCE [LARGE SCALE GENOMIC DNA]</scope>
    <source>
        <strain evidence="3 4">17J68-15</strain>
    </source>
</reference>
<dbReference type="GO" id="GO:0008235">
    <property type="term" value="F:metalloexopeptidase activity"/>
    <property type="evidence" value="ECO:0007669"/>
    <property type="project" value="InterPro"/>
</dbReference>
<dbReference type="PANTHER" id="PTHR12147">
    <property type="entry name" value="METALLOPEPTIDASE M28 FAMILY MEMBER"/>
    <property type="match status" value="1"/>
</dbReference>
<dbReference type="Proteomes" id="UP000295164">
    <property type="component" value="Unassembled WGS sequence"/>
</dbReference>
<feature type="signal peptide" evidence="1">
    <location>
        <begin position="1"/>
        <end position="19"/>
    </location>
</feature>
<proteinExistence type="predicted"/>
<feature type="domain" description="Peptidase M28" evidence="2">
    <location>
        <begin position="207"/>
        <end position="409"/>
    </location>
</feature>
<dbReference type="InterPro" id="IPR045175">
    <property type="entry name" value="M28_fam"/>
</dbReference>
<protein>
    <submittedName>
        <fullName evidence="3">M28 family peptidase</fullName>
    </submittedName>
</protein>
<evidence type="ECO:0000259" key="2">
    <source>
        <dbReference type="Pfam" id="PF04389"/>
    </source>
</evidence>
<dbReference type="EMBL" id="SKFH01000005">
    <property type="protein sequence ID" value="TCZ73635.1"/>
    <property type="molecule type" value="Genomic_DNA"/>
</dbReference>
<sequence>MIKQLSVATALFLTVACSAQQGLIPVAEATRLENYLASNELAGRKPGTPGSEKAAAFIAEEMRKAGLRPLPGASGFLQEFSVLRPKMTLLKAEMAGTEADSKSFIVVTTKKEFKLTEKSGFAVKHITPADAANQRAFFNSAIKLAAATTPTIVLVDTSFSSSFGRLTGLKRSLFSNAADIVFILGDKLPDTYSIKAEHNFEELKLANVVGILPGKGRAAEQVIFSGHYDHLGIGKPVDGDSVYNGANDDASGITSMLLLAQHFAKQQNNERTLLFAAFTAEESGGFGATYFSRQLDPAKVMAMFNIEMVGTESKWGKNSAYITGFEKSSMGALLQSALKGSGFDFYPDPYPQQQLFYRSDNATLARLGVPAHTLSTSKMDVEPHYHKPSDEVGTLDLDNLARVTEAIAKSAATIISGKETPSRVTGE</sequence>
<keyword evidence="4" id="KW-1185">Reference proteome</keyword>
<dbReference type="AlphaFoldDB" id="A0A4R4E7D7"/>
<dbReference type="InterPro" id="IPR007484">
    <property type="entry name" value="Peptidase_M28"/>
</dbReference>
<evidence type="ECO:0000313" key="4">
    <source>
        <dbReference type="Proteomes" id="UP000295164"/>
    </source>
</evidence>
<dbReference type="PROSITE" id="PS51257">
    <property type="entry name" value="PROKAR_LIPOPROTEIN"/>
    <property type="match status" value="1"/>
</dbReference>
<accession>A0A4R4E7D7</accession>
<evidence type="ECO:0000313" key="3">
    <source>
        <dbReference type="EMBL" id="TCZ73635.1"/>
    </source>
</evidence>
<gene>
    <name evidence="3" type="ORF">E0486_04960</name>
</gene>
<comment type="caution">
    <text evidence="3">The sequence shown here is derived from an EMBL/GenBank/DDBJ whole genome shotgun (WGS) entry which is preliminary data.</text>
</comment>
<organism evidence="3 4">
    <name type="scientific">Flaviaesturariibacter aridisoli</name>
    <dbReference type="NCBI Taxonomy" id="2545761"/>
    <lineage>
        <taxon>Bacteria</taxon>
        <taxon>Pseudomonadati</taxon>
        <taxon>Bacteroidota</taxon>
        <taxon>Chitinophagia</taxon>
        <taxon>Chitinophagales</taxon>
        <taxon>Chitinophagaceae</taxon>
        <taxon>Flaviaestuariibacter</taxon>
    </lineage>
</organism>
<evidence type="ECO:0000256" key="1">
    <source>
        <dbReference type="SAM" id="SignalP"/>
    </source>
</evidence>